<protein>
    <submittedName>
        <fullName evidence="6">Transporter substrate-binding domain-containing protein</fullName>
    </submittedName>
</protein>
<organism evidence="6 7">
    <name type="scientific">Pseudomonas piscis</name>
    <dbReference type="NCBI Taxonomy" id="2614538"/>
    <lineage>
        <taxon>Bacteria</taxon>
        <taxon>Pseudomonadati</taxon>
        <taxon>Pseudomonadota</taxon>
        <taxon>Gammaproteobacteria</taxon>
        <taxon>Pseudomonadales</taxon>
        <taxon>Pseudomonadaceae</taxon>
        <taxon>Pseudomonas</taxon>
    </lineage>
</organism>
<reference evidence="6 7" key="1">
    <citation type="submission" date="2019-10" db="EMBL/GenBank/DDBJ databases">
        <title>Pseudomonas dajingensis sp. nov., isolated from the profound head ulcers of farmed Murray cod (Maccullochella peelii peelii).</title>
        <authorList>
            <person name="Liu Y."/>
        </authorList>
    </citation>
    <scope>NUCLEOTIDE SEQUENCE [LARGE SCALE GENOMIC DNA]</scope>
    <source>
        <strain evidence="6 7">MC042</strain>
    </source>
</reference>
<feature type="region of interest" description="Disordered" evidence="3">
    <location>
        <begin position="245"/>
        <end position="271"/>
    </location>
</feature>
<dbReference type="AlphaFoldDB" id="A0A7X1PHB4"/>
<accession>A0A7X1PHB4</accession>
<feature type="chain" id="PRO_5030594093" evidence="4">
    <location>
        <begin position="23"/>
        <end position="271"/>
    </location>
</feature>
<sequence>MSVIARLLTALIYACLSLAAHGETLRIVTEPWAPYVYEENGKSLGLDYETTAIVFQRLGIEVQWQFLPWKRCLAMLETGQADGALDIFHSDERDSTLLYPSEALSEVEFVMFYANRRPHPFKHLDELKGLTIGTSPGYLYSEDFSNSTLFNREPAPTHEANFGKLLLGRIDLLITDKRVGQHLLDTLGIRDQISQNPLVISRQQQYLAVRRQAGMDLLVQRFAAELKRFKREPAYAALSARYGAEPTLPPVRSSSTRESEKTVEQQESSAH</sequence>
<dbReference type="RefSeq" id="WP_152896591.1">
    <property type="nucleotide sequence ID" value="NZ_CP191492.1"/>
</dbReference>
<dbReference type="SUPFAM" id="SSF53850">
    <property type="entry name" value="Periplasmic binding protein-like II"/>
    <property type="match status" value="1"/>
</dbReference>
<evidence type="ECO:0000259" key="5">
    <source>
        <dbReference type="SMART" id="SM00062"/>
    </source>
</evidence>
<comment type="caution">
    <text evidence="6">The sequence shown here is derived from an EMBL/GenBank/DDBJ whole genome shotgun (WGS) entry which is preliminary data.</text>
</comment>
<feature type="domain" description="Solute-binding protein family 3/N-terminal" evidence="5">
    <location>
        <begin position="24"/>
        <end position="246"/>
    </location>
</feature>
<dbReference type="Pfam" id="PF00497">
    <property type="entry name" value="SBP_bac_3"/>
    <property type="match status" value="1"/>
</dbReference>
<dbReference type="PANTHER" id="PTHR35936">
    <property type="entry name" value="MEMBRANE-BOUND LYTIC MUREIN TRANSGLYCOSYLASE F"/>
    <property type="match status" value="1"/>
</dbReference>
<evidence type="ECO:0000256" key="3">
    <source>
        <dbReference type="SAM" id="MobiDB-lite"/>
    </source>
</evidence>
<dbReference type="Gene3D" id="3.40.190.10">
    <property type="entry name" value="Periplasmic binding protein-like II"/>
    <property type="match status" value="2"/>
</dbReference>
<evidence type="ECO:0000256" key="2">
    <source>
        <dbReference type="ARBA" id="ARBA00022729"/>
    </source>
</evidence>
<feature type="signal peptide" evidence="4">
    <location>
        <begin position="1"/>
        <end position="22"/>
    </location>
</feature>
<dbReference type="InterPro" id="IPR001638">
    <property type="entry name" value="Solute-binding_3/MltF_N"/>
</dbReference>
<dbReference type="SMART" id="SM00062">
    <property type="entry name" value="PBPb"/>
    <property type="match status" value="1"/>
</dbReference>
<feature type="compositionally biased region" description="Basic and acidic residues" evidence="3">
    <location>
        <begin position="255"/>
        <end position="271"/>
    </location>
</feature>
<comment type="similarity">
    <text evidence="1">Belongs to the bacterial solute-binding protein 3 family.</text>
</comment>
<evidence type="ECO:0000313" key="6">
    <source>
        <dbReference type="EMBL" id="MQA52146.1"/>
    </source>
</evidence>
<dbReference type="Proteomes" id="UP000486534">
    <property type="component" value="Unassembled WGS sequence"/>
</dbReference>
<proteinExistence type="inferred from homology"/>
<keyword evidence="2 4" id="KW-0732">Signal</keyword>
<gene>
    <name evidence="6" type="ORF">GDH07_02280</name>
</gene>
<evidence type="ECO:0000256" key="1">
    <source>
        <dbReference type="ARBA" id="ARBA00010333"/>
    </source>
</evidence>
<dbReference type="PANTHER" id="PTHR35936:SF25">
    <property type="entry name" value="ABC TRANSPORTER SUBSTRATE-BINDING PROTEIN"/>
    <property type="match status" value="1"/>
</dbReference>
<evidence type="ECO:0000313" key="7">
    <source>
        <dbReference type="Proteomes" id="UP000486534"/>
    </source>
</evidence>
<name>A0A7X1PHB4_9PSED</name>
<evidence type="ECO:0000256" key="4">
    <source>
        <dbReference type="SAM" id="SignalP"/>
    </source>
</evidence>
<dbReference type="EMBL" id="WHUV01000001">
    <property type="protein sequence ID" value="MQA52146.1"/>
    <property type="molecule type" value="Genomic_DNA"/>
</dbReference>